<keyword evidence="3" id="KW-1185">Reference proteome</keyword>
<sequence length="222" mass="24409">MILRVYALYLGNKYILAFLLTVLSGQVIVSAWAVHNGMRVQQPPGFPGCVLTGKNSFFAALWGAPLVTDTCIFILTVWKAVWYMRKHGRMTVMQIMLRDGTLYFLTIFSVNLMNTLIYFLAIKDLKAVGASFSQIMTAILVSRLQLNLRPSTTSSNGTQSTRAGGCVAKTNRTSSSVLFTSVDFTDDTRTTALSFFTVGNLGEALGGFTAENPSEELNLEDF</sequence>
<protein>
    <submittedName>
        <fullName evidence="2">Uncharacterized protein</fullName>
    </submittedName>
</protein>
<dbReference type="STRING" id="945553.A0A0D2NLZ1"/>
<keyword evidence="1" id="KW-0472">Membrane</keyword>
<keyword evidence="1" id="KW-1133">Transmembrane helix</keyword>
<reference evidence="3" key="1">
    <citation type="submission" date="2014-04" db="EMBL/GenBank/DDBJ databases">
        <title>Evolutionary Origins and Diversification of the Mycorrhizal Mutualists.</title>
        <authorList>
            <consortium name="DOE Joint Genome Institute"/>
            <consortium name="Mycorrhizal Genomics Consortium"/>
            <person name="Kohler A."/>
            <person name="Kuo A."/>
            <person name="Nagy L.G."/>
            <person name="Floudas D."/>
            <person name="Copeland A."/>
            <person name="Barry K.W."/>
            <person name="Cichocki N."/>
            <person name="Veneault-Fourrey C."/>
            <person name="LaButti K."/>
            <person name="Lindquist E.A."/>
            <person name="Lipzen A."/>
            <person name="Lundell T."/>
            <person name="Morin E."/>
            <person name="Murat C."/>
            <person name="Riley R."/>
            <person name="Ohm R."/>
            <person name="Sun H."/>
            <person name="Tunlid A."/>
            <person name="Henrissat B."/>
            <person name="Grigoriev I.V."/>
            <person name="Hibbett D.S."/>
            <person name="Martin F."/>
        </authorList>
    </citation>
    <scope>NUCLEOTIDE SEQUENCE [LARGE SCALE GENOMIC DNA]</scope>
    <source>
        <strain evidence="3">FD-334 SS-4</strain>
    </source>
</reference>
<dbReference type="EMBL" id="KN817572">
    <property type="protein sequence ID" value="KJA19924.1"/>
    <property type="molecule type" value="Genomic_DNA"/>
</dbReference>
<feature type="transmembrane region" description="Helical" evidence="1">
    <location>
        <begin position="57"/>
        <end position="81"/>
    </location>
</feature>
<evidence type="ECO:0000313" key="2">
    <source>
        <dbReference type="EMBL" id="KJA19924.1"/>
    </source>
</evidence>
<dbReference type="Proteomes" id="UP000054270">
    <property type="component" value="Unassembled WGS sequence"/>
</dbReference>
<name>A0A0D2NLZ1_HYPSF</name>
<evidence type="ECO:0000256" key="1">
    <source>
        <dbReference type="SAM" id="Phobius"/>
    </source>
</evidence>
<dbReference type="AlphaFoldDB" id="A0A0D2NLZ1"/>
<keyword evidence="1" id="KW-0812">Transmembrane</keyword>
<feature type="transmembrane region" description="Helical" evidence="1">
    <location>
        <begin position="102"/>
        <end position="121"/>
    </location>
</feature>
<organism evidence="2 3">
    <name type="scientific">Hypholoma sublateritium (strain FD-334 SS-4)</name>
    <dbReference type="NCBI Taxonomy" id="945553"/>
    <lineage>
        <taxon>Eukaryota</taxon>
        <taxon>Fungi</taxon>
        <taxon>Dikarya</taxon>
        <taxon>Basidiomycota</taxon>
        <taxon>Agaricomycotina</taxon>
        <taxon>Agaricomycetes</taxon>
        <taxon>Agaricomycetidae</taxon>
        <taxon>Agaricales</taxon>
        <taxon>Agaricineae</taxon>
        <taxon>Strophariaceae</taxon>
        <taxon>Hypholoma</taxon>
    </lineage>
</organism>
<dbReference type="OrthoDB" id="3242376at2759"/>
<gene>
    <name evidence="2" type="ORF">HYPSUDRAFT_68921</name>
</gene>
<proteinExistence type="predicted"/>
<accession>A0A0D2NLZ1</accession>
<evidence type="ECO:0000313" key="3">
    <source>
        <dbReference type="Proteomes" id="UP000054270"/>
    </source>
</evidence>